<sequence>MKFIARTTEIISSSIDGTGDLTFFWNDHGNSNTMQMENLRARFAGRTPSGKVAMTSTALTYIS</sequence>
<organism evidence="1 2">
    <name type="scientific">Salix dunnii</name>
    <dbReference type="NCBI Taxonomy" id="1413687"/>
    <lineage>
        <taxon>Eukaryota</taxon>
        <taxon>Viridiplantae</taxon>
        <taxon>Streptophyta</taxon>
        <taxon>Embryophyta</taxon>
        <taxon>Tracheophyta</taxon>
        <taxon>Spermatophyta</taxon>
        <taxon>Magnoliopsida</taxon>
        <taxon>eudicotyledons</taxon>
        <taxon>Gunneridae</taxon>
        <taxon>Pentapetalae</taxon>
        <taxon>rosids</taxon>
        <taxon>fabids</taxon>
        <taxon>Malpighiales</taxon>
        <taxon>Salicaceae</taxon>
        <taxon>Saliceae</taxon>
        <taxon>Salix</taxon>
    </lineage>
</organism>
<gene>
    <name evidence="1" type="ORF">SADUNF_Sadunf01G0024400</name>
</gene>
<keyword evidence="2" id="KW-1185">Reference proteome</keyword>
<dbReference type="Proteomes" id="UP000657918">
    <property type="component" value="Unassembled WGS sequence"/>
</dbReference>
<accession>A0A835TKX3</accession>
<dbReference type="EMBL" id="JADGMS010000001">
    <property type="protein sequence ID" value="KAF9688787.1"/>
    <property type="molecule type" value="Genomic_DNA"/>
</dbReference>
<evidence type="ECO:0000313" key="2">
    <source>
        <dbReference type="Proteomes" id="UP000657918"/>
    </source>
</evidence>
<name>A0A835TKX3_9ROSI</name>
<comment type="caution">
    <text evidence="1">The sequence shown here is derived from an EMBL/GenBank/DDBJ whole genome shotgun (WGS) entry which is preliminary data.</text>
</comment>
<protein>
    <submittedName>
        <fullName evidence="1">Uncharacterized protein</fullName>
    </submittedName>
</protein>
<proteinExistence type="predicted"/>
<evidence type="ECO:0000313" key="1">
    <source>
        <dbReference type="EMBL" id="KAF9688787.1"/>
    </source>
</evidence>
<reference evidence="1 2" key="1">
    <citation type="submission" date="2020-10" db="EMBL/GenBank/DDBJ databases">
        <title>Plant Genome Project.</title>
        <authorList>
            <person name="Zhang R.-G."/>
        </authorList>
    </citation>
    <scope>NUCLEOTIDE SEQUENCE [LARGE SCALE GENOMIC DNA]</scope>
    <source>
        <strain evidence="1">FAFU-HL-1</strain>
        <tissue evidence="1">Leaf</tissue>
    </source>
</reference>
<dbReference type="AlphaFoldDB" id="A0A835TKX3"/>